<dbReference type="EMBL" id="JBBNAG010000006">
    <property type="protein sequence ID" value="KAK9125637.1"/>
    <property type="molecule type" value="Genomic_DNA"/>
</dbReference>
<evidence type="ECO:0000313" key="2">
    <source>
        <dbReference type="EMBL" id="KAK9125637.1"/>
    </source>
</evidence>
<keyword evidence="3" id="KW-1185">Reference proteome</keyword>
<sequence>MYHYQRVYDEYKSNVSIVEDEIGQSSDQVADERMKDFVMPFGELKKHLYADDASGNKTEVDRYLMEACEKYEGDFKVLDWWKGNSTQYKVLALIAKDILAILTTTVASESAFDAGGRTFECFWSSLSLKTVEAFIRTKNWLQSKK</sequence>
<dbReference type="Proteomes" id="UP001419268">
    <property type="component" value="Unassembled WGS sequence"/>
</dbReference>
<dbReference type="InterPro" id="IPR012337">
    <property type="entry name" value="RNaseH-like_sf"/>
</dbReference>
<dbReference type="GO" id="GO:0046983">
    <property type="term" value="F:protein dimerization activity"/>
    <property type="evidence" value="ECO:0007669"/>
    <property type="project" value="InterPro"/>
</dbReference>
<evidence type="ECO:0000259" key="1">
    <source>
        <dbReference type="Pfam" id="PF05699"/>
    </source>
</evidence>
<feature type="domain" description="HAT C-terminal dimerisation" evidence="1">
    <location>
        <begin position="59"/>
        <end position="141"/>
    </location>
</feature>
<dbReference type="Pfam" id="PF05699">
    <property type="entry name" value="Dimer_Tnp_hAT"/>
    <property type="match status" value="1"/>
</dbReference>
<comment type="caution">
    <text evidence="2">The sequence shown here is derived from an EMBL/GenBank/DDBJ whole genome shotgun (WGS) entry which is preliminary data.</text>
</comment>
<dbReference type="SUPFAM" id="SSF53098">
    <property type="entry name" value="Ribonuclease H-like"/>
    <property type="match status" value="1"/>
</dbReference>
<organism evidence="2 3">
    <name type="scientific">Stephania cephalantha</name>
    <dbReference type="NCBI Taxonomy" id="152367"/>
    <lineage>
        <taxon>Eukaryota</taxon>
        <taxon>Viridiplantae</taxon>
        <taxon>Streptophyta</taxon>
        <taxon>Embryophyta</taxon>
        <taxon>Tracheophyta</taxon>
        <taxon>Spermatophyta</taxon>
        <taxon>Magnoliopsida</taxon>
        <taxon>Ranunculales</taxon>
        <taxon>Menispermaceae</taxon>
        <taxon>Menispermoideae</taxon>
        <taxon>Cissampelideae</taxon>
        <taxon>Stephania</taxon>
    </lineage>
</organism>
<dbReference type="PANTHER" id="PTHR23272">
    <property type="entry name" value="BED FINGER-RELATED"/>
    <property type="match status" value="1"/>
</dbReference>
<name>A0AAP0J127_9MAGN</name>
<proteinExistence type="predicted"/>
<protein>
    <recommendedName>
        <fullName evidence="1">HAT C-terminal dimerisation domain-containing protein</fullName>
    </recommendedName>
</protein>
<dbReference type="PANTHER" id="PTHR23272:SF193">
    <property type="entry name" value="OS07G0624100 PROTEIN"/>
    <property type="match status" value="1"/>
</dbReference>
<evidence type="ECO:0000313" key="3">
    <source>
        <dbReference type="Proteomes" id="UP001419268"/>
    </source>
</evidence>
<reference evidence="2 3" key="1">
    <citation type="submission" date="2024-01" db="EMBL/GenBank/DDBJ databases">
        <title>Genome assemblies of Stephania.</title>
        <authorList>
            <person name="Yang L."/>
        </authorList>
    </citation>
    <scope>NUCLEOTIDE SEQUENCE [LARGE SCALE GENOMIC DNA]</scope>
    <source>
        <strain evidence="2">JXDWG</strain>
        <tissue evidence="2">Leaf</tissue>
    </source>
</reference>
<dbReference type="AlphaFoldDB" id="A0AAP0J127"/>
<dbReference type="InterPro" id="IPR008906">
    <property type="entry name" value="HATC_C_dom"/>
</dbReference>
<gene>
    <name evidence="2" type="ORF">Scep_014483</name>
</gene>
<accession>A0AAP0J127</accession>